<dbReference type="InterPro" id="IPR051321">
    <property type="entry name" value="PHA/PHB_synthase"/>
</dbReference>
<evidence type="ECO:0000313" key="5">
    <source>
        <dbReference type="Proteomes" id="UP000515733"/>
    </source>
</evidence>
<protein>
    <submittedName>
        <fullName evidence="4">Poly(3-hydroxyalkanoate) polymerase subunit PhaC</fullName>
        <ecNumber evidence="4">2.3.1.-</ecNumber>
    </submittedName>
</protein>
<accession>A0A6S6Y359</accession>
<dbReference type="PANTHER" id="PTHR36837">
    <property type="entry name" value="POLY(3-HYDROXYALKANOATE) POLYMERASE SUBUNIT PHAC"/>
    <property type="match status" value="1"/>
</dbReference>
<name>A0A6S6Y359_9PROT</name>
<dbReference type="EC" id="2.3.1.-" evidence="4"/>
<reference evidence="4 5" key="1">
    <citation type="submission" date="2020-03" db="EMBL/GenBank/DDBJ databases">
        <authorList>
            <consortium name="Genoscope - CEA"/>
            <person name="William W."/>
        </authorList>
    </citation>
    <scope>NUCLEOTIDE SEQUENCE [LARGE SCALE GENOMIC DNA]</scope>
    <source>
        <strain evidence="5">DSM 16959</strain>
    </source>
</reference>
<keyword evidence="1 4" id="KW-0808">Transferase</keyword>
<dbReference type="EMBL" id="LR778301">
    <property type="protein sequence ID" value="CAB1369656.1"/>
    <property type="molecule type" value="Genomic_DNA"/>
</dbReference>
<dbReference type="RefSeq" id="WP_197970600.1">
    <property type="nucleotide sequence ID" value="NZ_LR778301.1"/>
</dbReference>
<dbReference type="GO" id="GO:0042619">
    <property type="term" value="P:poly-hydroxybutyrate biosynthetic process"/>
    <property type="evidence" value="ECO:0007669"/>
    <property type="project" value="InterPro"/>
</dbReference>
<keyword evidence="2 4" id="KW-0012">Acyltransferase</keyword>
<dbReference type="KEGG" id="doe:DENOEST_2491"/>
<dbReference type="Pfam" id="PF07167">
    <property type="entry name" value="PhaC_N"/>
    <property type="match status" value="1"/>
</dbReference>
<dbReference type="Gene3D" id="3.40.50.1820">
    <property type="entry name" value="alpha/beta hydrolase"/>
    <property type="match status" value="1"/>
</dbReference>
<dbReference type="Proteomes" id="UP000515733">
    <property type="component" value="Chromosome"/>
</dbReference>
<dbReference type="AlphaFoldDB" id="A0A6S6Y359"/>
<evidence type="ECO:0000259" key="3">
    <source>
        <dbReference type="Pfam" id="PF07167"/>
    </source>
</evidence>
<dbReference type="InterPro" id="IPR010941">
    <property type="entry name" value="PhaC_N"/>
</dbReference>
<evidence type="ECO:0000313" key="4">
    <source>
        <dbReference type="EMBL" id="CAB1369656.1"/>
    </source>
</evidence>
<dbReference type="PANTHER" id="PTHR36837:SF5">
    <property type="entry name" value="POLY-3-HYDROXYBUTYRATE SYNTHASE"/>
    <property type="match status" value="1"/>
</dbReference>
<organism evidence="4 5">
    <name type="scientific">Denitratisoma oestradiolicum</name>
    <dbReference type="NCBI Taxonomy" id="311182"/>
    <lineage>
        <taxon>Bacteria</taxon>
        <taxon>Pseudomonadati</taxon>
        <taxon>Pseudomonadota</taxon>
        <taxon>Betaproteobacteria</taxon>
        <taxon>Nitrosomonadales</taxon>
        <taxon>Sterolibacteriaceae</taxon>
        <taxon>Denitratisoma</taxon>
    </lineage>
</organism>
<feature type="domain" description="Poly-beta-hydroxybutyrate polymerase N-terminal" evidence="3">
    <location>
        <begin position="90"/>
        <end position="258"/>
    </location>
</feature>
<proteinExistence type="predicted"/>
<dbReference type="SUPFAM" id="SSF53474">
    <property type="entry name" value="alpha/beta-Hydrolases"/>
    <property type="match status" value="1"/>
</dbReference>
<sequence length="580" mass="66113">MSMPNPGNTPAEPAPPWKALRAIEKAIEGNFDPMGMATPLLHAQLAWLAHPMELGNVLASFSQRMWALQWHSWMRSLGRPSDDVVQPHPDDNRFADTLWTESATWDIAKEWYLTFTHQIQDMLYETPGLSSKDRRRAAFWWRKWLNAVAPTNFLLTNPVALRKAVETNGESILRGFQNFMEDVRLGNIRMTNPDDFKVGETLATTPGKVVFRNYLLEVIHYTPTVRRVHQIPLVIVMPWINKFYLLDLVPRKSMVKYLLDQGYDVYITSWKNPSAEMREVSFDDYLTDGIARIIEVARSISGAQQVNAVGYCIGGAALVTYMAWANMHYAVDQVPVKSVTLFTALVDYKRPGDIEVFVDEGSVRWLTNAMEEKGYLDGKQMALAFRLLRSNSLIWHYVVHGYLYGEKLQPMDVLYWNMDATRMPAAMHAWYLREFYLHNKLIKPDALEVAGEPIDLQRIVQPIYAVAAADDHIAPWRQAFRVNNFTAGTKRFVLSSSGHILGIVNPVVMPPKREYWVSDVERHDTGESWQSRAQHHEGSWWVDWMAWLNPQSGKLGAAPAVTTAAYPALADAPGTYVLES</sequence>
<keyword evidence="5" id="KW-1185">Reference proteome</keyword>
<gene>
    <name evidence="4" type="primary">phaC</name>
    <name evidence="4" type="ORF">DENOEST_2491</name>
</gene>
<evidence type="ECO:0000256" key="2">
    <source>
        <dbReference type="ARBA" id="ARBA00023315"/>
    </source>
</evidence>
<dbReference type="GO" id="GO:0016746">
    <property type="term" value="F:acyltransferase activity"/>
    <property type="evidence" value="ECO:0007669"/>
    <property type="project" value="UniProtKB-KW"/>
</dbReference>
<dbReference type="InterPro" id="IPR029058">
    <property type="entry name" value="AB_hydrolase_fold"/>
</dbReference>
<evidence type="ECO:0000256" key="1">
    <source>
        <dbReference type="ARBA" id="ARBA00022679"/>
    </source>
</evidence>